<dbReference type="SUPFAM" id="SSF56672">
    <property type="entry name" value="DNA/RNA polymerases"/>
    <property type="match status" value="1"/>
</dbReference>
<feature type="domain" description="Reverse transcriptase" evidence="1">
    <location>
        <begin position="9"/>
        <end position="172"/>
    </location>
</feature>
<dbReference type="VEuPathDB" id="TriTrypDB:LtaPh_3008041"/>
<protein>
    <recommendedName>
        <fullName evidence="1">Reverse transcriptase domain-containing protein</fullName>
    </recommendedName>
</protein>
<evidence type="ECO:0000313" key="5">
    <source>
        <dbReference type="EMBL" id="GET94010.1"/>
    </source>
</evidence>
<dbReference type="VEuPathDB" id="TriTrypDB:LtaPh_9919401"/>
<dbReference type="EMBL" id="BLBS01000159">
    <property type="protein sequence ID" value="GET94010.1"/>
    <property type="molecule type" value="Genomic_DNA"/>
</dbReference>
<keyword evidence="6" id="KW-1185">Reference proteome</keyword>
<dbReference type="VEuPathDB" id="TriTrypDB:LtaPh_3008121"/>
<dbReference type="Pfam" id="PF00078">
    <property type="entry name" value="RVT_1"/>
    <property type="match status" value="1"/>
</dbReference>
<reference evidence="5 6" key="1">
    <citation type="submission" date="2019-11" db="EMBL/GenBank/DDBJ databases">
        <title>Leishmania tarentolae CDS.</title>
        <authorList>
            <person name="Goto Y."/>
            <person name="Yamagishi J."/>
        </authorList>
    </citation>
    <scope>NUCLEOTIDE SEQUENCE [LARGE SCALE GENOMIC DNA]</scope>
    <source>
        <strain evidence="5 6">Parrot Tar II</strain>
    </source>
</reference>
<dbReference type="AlphaFoldDB" id="A0A640KWA3"/>
<dbReference type="EMBL" id="BLBS01000043">
    <property type="protein sequence ID" value="GET90673.1"/>
    <property type="molecule type" value="Genomic_DNA"/>
</dbReference>
<dbReference type="EMBL" id="BLBS01000042">
    <property type="protein sequence ID" value="GET90665.1"/>
    <property type="molecule type" value="Genomic_DNA"/>
</dbReference>
<evidence type="ECO:0000259" key="1">
    <source>
        <dbReference type="Pfam" id="PF00078"/>
    </source>
</evidence>
<sequence length="226" mass="25542">MSPFGPVTQTGALCKLMERMIARRPRDHIEHRLQPQQSGCRPQRSTVDAIMQLMASLTRQHPQQLTTAVFIDYARTFDPVDHGCILKALAKVNTPTPIQRWIASFLQHRTVRVRVNNTFSKDVVLTCGVPQGSVLGPLLFTTLDSLSGRLGRIPDLDHGFLADHLTIMCADTRADSTSSKSYKKASTSWRRGPLNTSWMSRQRRRSRRFSGLETRTLCIPLSRTTR</sequence>
<dbReference type="Proteomes" id="UP000419144">
    <property type="component" value="Unassembled WGS sequence"/>
</dbReference>
<dbReference type="EMBL" id="BLBS01000042">
    <property type="protein sequence ID" value="GET90663.1"/>
    <property type="molecule type" value="Genomic_DNA"/>
</dbReference>
<gene>
    <name evidence="2" type="ORF">LtaPh_3008021</name>
    <name evidence="3" type="ORF">LtaPh_3008041</name>
    <name evidence="4" type="ORF">LtaPh_3008121</name>
    <name evidence="5" type="ORF">LtaPh_9919401</name>
</gene>
<evidence type="ECO:0000313" key="6">
    <source>
        <dbReference type="Proteomes" id="UP000419144"/>
    </source>
</evidence>
<organism evidence="5 6">
    <name type="scientific">Leishmania tarentolae</name>
    <name type="common">Sauroleishmania tarentolae</name>
    <dbReference type="NCBI Taxonomy" id="5689"/>
    <lineage>
        <taxon>Eukaryota</taxon>
        <taxon>Discoba</taxon>
        <taxon>Euglenozoa</taxon>
        <taxon>Kinetoplastea</taxon>
        <taxon>Metakinetoplastina</taxon>
        <taxon>Trypanosomatida</taxon>
        <taxon>Trypanosomatidae</taxon>
        <taxon>Leishmaniinae</taxon>
        <taxon>Leishmania</taxon>
        <taxon>lizard Leishmania</taxon>
    </lineage>
</organism>
<dbReference type="VEuPathDB" id="TriTrypDB:LtaPh_3008021"/>
<dbReference type="InterPro" id="IPR000477">
    <property type="entry name" value="RT_dom"/>
</dbReference>
<dbReference type="PANTHER" id="PTHR19446">
    <property type="entry name" value="REVERSE TRANSCRIPTASES"/>
    <property type="match status" value="1"/>
</dbReference>
<comment type="caution">
    <text evidence="5">The sequence shown here is derived from an EMBL/GenBank/DDBJ whole genome shotgun (WGS) entry which is preliminary data.</text>
</comment>
<accession>A0A640KWA3</accession>
<evidence type="ECO:0000313" key="2">
    <source>
        <dbReference type="EMBL" id="GET90663.1"/>
    </source>
</evidence>
<dbReference type="OrthoDB" id="278727at2759"/>
<dbReference type="InterPro" id="IPR043502">
    <property type="entry name" value="DNA/RNA_pol_sf"/>
</dbReference>
<evidence type="ECO:0000313" key="3">
    <source>
        <dbReference type="EMBL" id="GET90665.1"/>
    </source>
</evidence>
<name>A0A640KWA3_LEITA</name>
<evidence type="ECO:0000313" key="4">
    <source>
        <dbReference type="EMBL" id="GET90673.1"/>
    </source>
</evidence>
<proteinExistence type="predicted"/>